<keyword evidence="2" id="KW-0456">Lyase</keyword>
<dbReference type="InterPro" id="IPR036409">
    <property type="entry name" value="Aldolase_II/adducin_N_sf"/>
</dbReference>
<dbReference type="RefSeq" id="WP_181872602.1">
    <property type="nucleotide sequence ID" value="NZ_QPJM01000025.1"/>
</dbReference>
<keyword evidence="1" id="KW-0479">Metal-binding</keyword>
<organism evidence="4 5">
    <name type="scientific">Phyllobacterium bourgognense</name>
    <dbReference type="NCBI Taxonomy" id="314236"/>
    <lineage>
        <taxon>Bacteria</taxon>
        <taxon>Pseudomonadati</taxon>
        <taxon>Pseudomonadota</taxon>
        <taxon>Alphaproteobacteria</taxon>
        <taxon>Hyphomicrobiales</taxon>
        <taxon>Phyllobacteriaceae</taxon>
        <taxon>Phyllobacterium</taxon>
    </lineage>
</organism>
<name>A0A368YHS4_9HYPH</name>
<dbReference type="GO" id="GO:0019323">
    <property type="term" value="P:pentose catabolic process"/>
    <property type="evidence" value="ECO:0007669"/>
    <property type="project" value="TreeGrafter"/>
</dbReference>
<sequence>MDRHALIEELVTANHILANENVLDSFGHVSIRNPENPERFFLSRARAPAIVEAADIMEFTLEGQSVGTEPGKPYSERFIHAGIYEARPEINAVVHNHSPSVIPFTVTSKKLRPLMHMCAPIGDDIPTWDIRTRFGDCTNLLVTDLAMGRDLAACLGDRTVTLMRGHGSTVAARSLREVVFTSVYMELNADMQMKAMAMGDVEYLSVGEIAAIKRGRAGYTFERGWENWCNRVGRPYVPGSREFGEGFSRTDPRG</sequence>
<dbReference type="EMBL" id="QPJM01000025">
    <property type="protein sequence ID" value="RCW78427.1"/>
    <property type="molecule type" value="Genomic_DNA"/>
</dbReference>
<dbReference type="AlphaFoldDB" id="A0A368YHS4"/>
<dbReference type="Gene3D" id="3.40.225.10">
    <property type="entry name" value="Class II aldolase/adducin N-terminal domain"/>
    <property type="match status" value="1"/>
</dbReference>
<keyword evidence="5" id="KW-1185">Reference proteome</keyword>
<dbReference type="PANTHER" id="PTHR22789:SF0">
    <property type="entry name" value="3-OXO-TETRONATE 4-PHOSPHATE DECARBOXYLASE-RELATED"/>
    <property type="match status" value="1"/>
</dbReference>
<dbReference type="GO" id="GO:0046872">
    <property type="term" value="F:metal ion binding"/>
    <property type="evidence" value="ECO:0007669"/>
    <property type="project" value="UniProtKB-KW"/>
</dbReference>
<dbReference type="Proteomes" id="UP000253324">
    <property type="component" value="Unassembled WGS sequence"/>
</dbReference>
<evidence type="ECO:0000313" key="5">
    <source>
        <dbReference type="Proteomes" id="UP000253324"/>
    </source>
</evidence>
<evidence type="ECO:0000256" key="2">
    <source>
        <dbReference type="ARBA" id="ARBA00023239"/>
    </source>
</evidence>
<dbReference type="SUPFAM" id="SSF53639">
    <property type="entry name" value="AraD/HMP-PK domain-like"/>
    <property type="match status" value="1"/>
</dbReference>
<dbReference type="InterPro" id="IPR050197">
    <property type="entry name" value="Aldolase_class_II_sugar_metab"/>
</dbReference>
<feature type="domain" description="Class II aldolase/adducin N-terminal" evidence="3">
    <location>
        <begin position="8"/>
        <end position="193"/>
    </location>
</feature>
<evidence type="ECO:0000259" key="3">
    <source>
        <dbReference type="SMART" id="SM01007"/>
    </source>
</evidence>
<dbReference type="InterPro" id="IPR001303">
    <property type="entry name" value="Aldolase_II/adducin_N"/>
</dbReference>
<gene>
    <name evidence="4" type="ORF">C7476_12543</name>
</gene>
<proteinExistence type="predicted"/>
<dbReference type="GO" id="GO:0005829">
    <property type="term" value="C:cytosol"/>
    <property type="evidence" value="ECO:0007669"/>
    <property type="project" value="TreeGrafter"/>
</dbReference>
<reference evidence="4 5" key="1">
    <citation type="submission" date="2018-07" db="EMBL/GenBank/DDBJ databases">
        <title>Genomic Encyclopedia of Type Strains, Phase III (KMG-III): the genomes of soil and plant-associated and newly described type strains.</title>
        <authorList>
            <person name="Whitman W."/>
        </authorList>
    </citation>
    <scope>NUCLEOTIDE SEQUENCE [LARGE SCALE GENOMIC DNA]</scope>
    <source>
        <strain evidence="4 5">31-25a</strain>
    </source>
</reference>
<dbReference type="PANTHER" id="PTHR22789">
    <property type="entry name" value="FUCULOSE PHOSPHATE ALDOLASE"/>
    <property type="match status" value="1"/>
</dbReference>
<dbReference type="SMART" id="SM01007">
    <property type="entry name" value="Aldolase_II"/>
    <property type="match status" value="1"/>
</dbReference>
<evidence type="ECO:0000313" key="4">
    <source>
        <dbReference type="EMBL" id="RCW78427.1"/>
    </source>
</evidence>
<accession>A0A368YHS4</accession>
<evidence type="ECO:0000256" key="1">
    <source>
        <dbReference type="ARBA" id="ARBA00022723"/>
    </source>
</evidence>
<dbReference type="GO" id="GO:0016832">
    <property type="term" value="F:aldehyde-lyase activity"/>
    <property type="evidence" value="ECO:0007669"/>
    <property type="project" value="TreeGrafter"/>
</dbReference>
<dbReference type="Pfam" id="PF00596">
    <property type="entry name" value="Aldolase_II"/>
    <property type="match status" value="1"/>
</dbReference>
<comment type="caution">
    <text evidence="4">The sequence shown here is derived from an EMBL/GenBank/DDBJ whole genome shotgun (WGS) entry which is preliminary data.</text>
</comment>
<protein>
    <submittedName>
        <fullName evidence="4">HCOMODA/2-hydroxy-3-carboxy-muconic semialdehyde decarboxylase</fullName>
    </submittedName>
</protein>